<protein>
    <submittedName>
        <fullName evidence="2">Uncharacterized protein</fullName>
    </submittedName>
</protein>
<evidence type="ECO:0000313" key="3">
    <source>
        <dbReference type="Proteomes" id="UP001324427"/>
    </source>
</evidence>
<dbReference type="AlphaFoldDB" id="A0AAV9JMB2"/>
<proteinExistence type="predicted"/>
<evidence type="ECO:0000313" key="2">
    <source>
        <dbReference type="EMBL" id="KAK4546131.1"/>
    </source>
</evidence>
<comment type="caution">
    <text evidence="2">The sequence shown here is derived from an EMBL/GenBank/DDBJ whole genome shotgun (WGS) entry which is preliminary data.</text>
</comment>
<feature type="region of interest" description="Disordered" evidence="1">
    <location>
        <begin position="110"/>
        <end position="133"/>
    </location>
</feature>
<evidence type="ECO:0000256" key="1">
    <source>
        <dbReference type="SAM" id="MobiDB-lite"/>
    </source>
</evidence>
<dbReference type="Proteomes" id="UP001324427">
    <property type="component" value="Unassembled WGS sequence"/>
</dbReference>
<keyword evidence="3" id="KW-1185">Reference proteome</keyword>
<gene>
    <name evidence="2" type="ORF">LTR36_002268</name>
</gene>
<dbReference type="EMBL" id="JAVFHQ010000016">
    <property type="protein sequence ID" value="KAK4546131.1"/>
    <property type="molecule type" value="Genomic_DNA"/>
</dbReference>
<reference evidence="2 3" key="1">
    <citation type="submission" date="2021-11" db="EMBL/GenBank/DDBJ databases">
        <title>Black yeast isolated from Biological Soil Crust.</title>
        <authorList>
            <person name="Kurbessoian T."/>
        </authorList>
    </citation>
    <scope>NUCLEOTIDE SEQUENCE [LARGE SCALE GENOMIC DNA]</scope>
    <source>
        <strain evidence="2 3">CCFEE 5522</strain>
    </source>
</reference>
<accession>A0AAV9JMB2</accession>
<name>A0AAV9JMB2_9PEZI</name>
<sequence length="249" mass="27656">MAELDKLRSMDKNARPGRARFLLDRGHLKADGSALFRYHAANRFHVPRHNAFVAMGHAEFASGIWWAKLSDQQQQYWVRQTENLLAGSTGPLDQETFDDFKADHISLLDEDLPEDDRDPPSYCQLPTPESSKSVAGFEAPIAQDEAPGSDTSDDFWDAPSEPGVHAADEPNTINDYCSLLAVLTPKQIKAKNAHWFAGLASKFSVDGQTLFLYHASAWADQEMAKAQGAHDEAALMVDAWQSLDQLEKV</sequence>
<organism evidence="2 3">
    <name type="scientific">Oleoguttula mirabilis</name>
    <dbReference type="NCBI Taxonomy" id="1507867"/>
    <lineage>
        <taxon>Eukaryota</taxon>
        <taxon>Fungi</taxon>
        <taxon>Dikarya</taxon>
        <taxon>Ascomycota</taxon>
        <taxon>Pezizomycotina</taxon>
        <taxon>Dothideomycetes</taxon>
        <taxon>Dothideomycetidae</taxon>
        <taxon>Mycosphaerellales</taxon>
        <taxon>Teratosphaeriaceae</taxon>
        <taxon>Oleoguttula</taxon>
    </lineage>
</organism>